<evidence type="ECO:0000313" key="1">
    <source>
        <dbReference type="EMBL" id="KAF9068492.1"/>
    </source>
</evidence>
<organism evidence="1 2">
    <name type="scientific">Rhodocollybia butyracea</name>
    <dbReference type="NCBI Taxonomy" id="206335"/>
    <lineage>
        <taxon>Eukaryota</taxon>
        <taxon>Fungi</taxon>
        <taxon>Dikarya</taxon>
        <taxon>Basidiomycota</taxon>
        <taxon>Agaricomycotina</taxon>
        <taxon>Agaricomycetes</taxon>
        <taxon>Agaricomycetidae</taxon>
        <taxon>Agaricales</taxon>
        <taxon>Marasmiineae</taxon>
        <taxon>Omphalotaceae</taxon>
        <taxon>Rhodocollybia</taxon>
    </lineage>
</organism>
<dbReference type="Proteomes" id="UP000772434">
    <property type="component" value="Unassembled WGS sequence"/>
</dbReference>
<evidence type="ECO:0000313" key="2">
    <source>
        <dbReference type="Proteomes" id="UP000772434"/>
    </source>
</evidence>
<dbReference type="AlphaFoldDB" id="A0A9P5U758"/>
<gene>
    <name evidence="1" type="ORF">BDP27DRAFT_1421850</name>
</gene>
<name>A0A9P5U758_9AGAR</name>
<comment type="caution">
    <text evidence="1">The sequence shown here is derived from an EMBL/GenBank/DDBJ whole genome shotgun (WGS) entry which is preliminary data.</text>
</comment>
<keyword evidence="2" id="KW-1185">Reference proteome</keyword>
<dbReference type="OrthoDB" id="4202165at2759"/>
<protein>
    <submittedName>
        <fullName evidence="1">Uncharacterized protein</fullName>
    </submittedName>
</protein>
<dbReference type="EMBL" id="JADNRY010000060">
    <property type="protein sequence ID" value="KAF9068492.1"/>
    <property type="molecule type" value="Genomic_DNA"/>
</dbReference>
<sequence>MSEILTETCIPLMPPKQPKHYLPLSPPHRTDILDNKPPEVVDIALFVLQRLSVKLIEWQGLAHRRMNVPILLRDYSYLVPDTQVLQASKVLSQLGLPLEDPSTHVISISGDFDSRGEYYRITRHTSPFLLQYIVIYPQSFATISDAELEETTPSHILSPCCSKVFVPTVPAIYASIMRMMLNYPQHSPTMYQLQSDLSELIGYHLLGLSGAMLARTKRRSGK</sequence>
<accession>A0A9P5U758</accession>
<proteinExistence type="predicted"/>
<reference evidence="1" key="1">
    <citation type="submission" date="2020-11" db="EMBL/GenBank/DDBJ databases">
        <authorList>
            <consortium name="DOE Joint Genome Institute"/>
            <person name="Ahrendt S."/>
            <person name="Riley R."/>
            <person name="Andreopoulos W."/>
            <person name="Labutti K."/>
            <person name="Pangilinan J."/>
            <person name="Ruiz-Duenas F.J."/>
            <person name="Barrasa J.M."/>
            <person name="Sanchez-Garcia M."/>
            <person name="Camarero S."/>
            <person name="Miyauchi S."/>
            <person name="Serrano A."/>
            <person name="Linde D."/>
            <person name="Babiker R."/>
            <person name="Drula E."/>
            <person name="Ayuso-Fernandez I."/>
            <person name="Pacheco R."/>
            <person name="Padilla G."/>
            <person name="Ferreira P."/>
            <person name="Barriuso J."/>
            <person name="Kellner H."/>
            <person name="Castanera R."/>
            <person name="Alfaro M."/>
            <person name="Ramirez L."/>
            <person name="Pisabarro A.G."/>
            <person name="Kuo A."/>
            <person name="Tritt A."/>
            <person name="Lipzen A."/>
            <person name="He G."/>
            <person name="Yan M."/>
            <person name="Ng V."/>
            <person name="Cullen D."/>
            <person name="Martin F."/>
            <person name="Rosso M.-N."/>
            <person name="Henrissat B."/>
            <person name="Hibbett D."/>
            <person name="Martinez A.T."/>
            <person name="Grigoriev I.V."/>
        </authorList>
    </citation>
    <scope>NUCLEOTIDE SEQUENCE</scope>
    <source>
        <strain evidence="1">AH 40177</strain>
    </source>
</reference>